<keyword evidence="5 10" id="KW-0547">Nucleotide-binding</keyword>
<gene>
    <name evidence="13" type="ORF">DNG_08721</name>
</gene>
<dbReference type="Proteomes" id="UP001187682">
    <property type="component" value="Unassembled WGS sequence"/>
</dbReference>
<sequence>MATLQLAPLDFSSTKHKAVQDAQRVQLSIEAECTSSGRTPPPYTLKELIGKGTFGRVYKATDKSGQAVAVKIISIEEGDILDPSRSDTFRDILKEVNTLKLLTTRGAKNVNVVIDALLFGQTMWMVTELCAGGSVATLMRPTGGLPEKWIVPILREVAVAIYWVHKEGIIHRDIKCANILVTEAGQVQLCDFGVAGVIQSRFDKRSTVTGTLQWMAPELFDSDVSYGTEVDIWAFGSLTYEVATGLPPNATTAIDPSQFGTYLKQNVPRLEGDQYSAQLRDLVSYCMINDPKKRPPIELIQIHPYIYGTEDTYPTASLSKLVSAYRLWESQGGNRLSLFAAGGAQGHLDEMGPKTDEEWDFNAADDTTQPTLDASETQALYDVYGSIIDLPPQSQPPQPLPRRRRKPPPNLRAFKAPLEKVFDPYTIANYHEHVKAFYKREVRSPSSDLPLRDDTQQQPKLRESLIDLDASLKRISQKAAPQLEGLDTIRPAGKPLPIDKKADKGDKADANRRTQDWTFPVMSPLSPEFDHSRFISEEKDISKGRDYGLGEATPRKPNASLSPGSRENRLSELSLIDLDASLTPVTGELPRPSTADSDGGSVSSDPTKTPFEFETHASIANLASNREPSIYVSVQSSSLTPASNSSETSAGLPKSQKSGNNLWFDKSLPPDPPRPGELRMPPVPNPPSARALEGLGSKDELKADLRRMIASMNSHLRFAGEVLEELPIGMREGDLSGGSLSGSG</sequence>
<comment type="catalytic activity">
    <reaction evidence="8">
        <text>L-threonyl-[protein] + ATP = O-phospho-L-threonyl-[protein] + ADP + H(+)</text>
        <dbReference type="Rhea" id="RHEA:46608"/>
        <dbReference type="Rhea" id="RHEA-COMP:11060"/>
        <dbReference type="Rhea" id="RHEA-COMP:11605"/>
        <dbReference type="ChEBI" id="CHEBI:15378"/>
        <dbReference type="ChEBI" id="CHEBI:30013"/>
        <dbReference type="ChEBI" id="CHEBI:30616"/>
        <dbReference type="ChEBI" id="CHEBI:61977"/>
        <dbReference type="ChEBI" id="CHEBI:456216"/>
        <dbReference type="EC" id="2.7.11.1"/>
    </reaction>
</comment>
<evidence type="ECO:0000256" key="6">
    <source>
        <dbReference type="ARBA" id="ARBA00022777"/>
    </source>
</evidence>
<dbReference type="Gene3D" id="1.10.510.10">
    <property type="entry name" value="Transferase(Phosphotransferase) domain 1"/>
    <property type="match status" value="1"/>
</dbReference>
<evidence type="ECO:0000256" key="8">
    <source>
        <dbReference type="ARBA" id="ARBA00047899"/>
    </source>
</evidence>
<dbReference type="PROSITE" id="PS00107">
    <property type="entry name" value="PROTEIN_KINASE_ATP"/>
    <property type="match status" value="1"/>
</dbReference>
<dbReference type="PANTHER" id="PTHR48012">
    <property type="entry name" value="STERILE20-LIKE KINASE, ISOFORM B-RELATED"/>
    <property type="match status" value="1"/>
</dbReference>
<dbReference type="PANTHER" id="PTHR48012:SF10">
    <property type="entry name" value="FI20177P1"/>
    <property type="match status" value="1"/>
</dbReference>
<name>A0AAE8SZF5_9PEZI</name>
<keyword evidence="3" id="KW-0723">Serine/threonine-protein kinase</keyword>
<dbReference type="InterPro" id="IPR011009">
    <property type="entry name" value="Kinase-like_dom_sf"/>
</dbReference>
<evidence type="ECO:0000313" key="13">
    <source>
        <dbReference type="EMBL" id="SPO06032.1"/>
    </source>
</evidence>
<evidence type="ECO:0000256" key="4">
    <source>
        <dbReference type="ARBA" id="ARBA00022679"/>
    </source>
</evidence>
<evidence type="ECO:0000259" key="12">
    <source>
        <dbReference type="PROSITE" id="PS50011"/>
    </source>
</evidence>
<feature type="compositionally biased region" description="Polar residues" evidence="11">
    <location>
        <begin position="594"/>
        <end position="607"/>
    </location>
</feature>
<proteinExistence type="inferred from homology"/>
<dbReference type="InterPro" id="IPR000719">
    <property type="entry name" value="Prot_kinase_dom"/>
</dbReference>
<dbReference type="GO" id="GO:0004674">
    <property type="term" value="F:protein serine/threonine kinase activity"/>
    <property type="evidence" value="ECO:0007669"/>
    <property type="project" value="UniProtKB-KW"/>
</dbReference>
<dbReference type="InterPro" id="IPR050629">
    <property type="entry name" value="STE20/SPS1-PAK"/>
</dbReference>
<comment type="catalytic activity">
    <reaction evidence="9">
        <text>L-seryl-[protein] + ATP = O-phospho-L-seryl-[protein] + ADP + H(+)</text>
        <dbReference type="Rhea" id="RHEA:17989"/>
        <dbReference type="Rhea" id="RHEA-COMP:9863"/>
        <dbReference type="Rhea" id="RHEA-COMP:11604"/>
        <dbReference type="ChEBI" id="CHEBI:15378"/>
        <dbReference type="ChEBI" id="CHEBI:29999"/>
        <dbReference type="ChEBI" id="CHEBI:30616"/>
        <dbReference type="ChEBI" id="CHEBI:83421"/>
        <dbReference type="ChEBI" id="CHEBI:456216"/>
        <dbReference type="EC" id="2.7.11.1"/>
    </reaction>
</comment>
<dbReference type="EC" id="2.7.11.1" evidence="2"/>
<feature type="region of interest" description="Disordered" evidence="11">
    <location>
        <begin position="581"/>
        <end position="610"/>
    </location>
</feature>
<dbReference type="Pfam" id="PF00069">
    <property type="entry name" value="Pkinase"/>
    <property type="match status" value="1"/>
</dbReference>
<protein>
    <recommendedName>
        <fullName evidence="2">non-specific serine/threonine protein kinase</fullName>
        <ecNumber evidence="2">2.7.11.1</ecNumber>
    </recommendedName>
</protein>
<feature type="compositionally biased region" description="Pro residues" evidence="11">
    <location>
        <begin position="669"/>
        <end position="687"/>
    </location>
</feature>
<keyword evidence="14" id="KW-1185">Reference proteome</keyword>
<feature type="domain" description="Protein kinase" evidence="12">
    <location>
        <begin position="43"/>
        <end position="306"/>
    </location>
</feature>
<feature type="region of interest" description="Disordered" evidence="11">
    <location>
        <begin position="638"/>
        <end position="696"/>
    </location>
</feature>
<evidence type="ECO:0000256" key="1">
    <source>
        <dbReference type="ARBA" id="ARBA00008874"/>
    </source>
</evidence>
<dbReference type="GO" id="GO:0005737">
    <property type="term" value="C:cytoplasm"/>
    <property type="evidence" value="ECO:0007669"/>
    <property type="project" value="TreeGrafter"/>
</dbReference>
<feature type="region of interest" description="Disordered" evidence="11">
    <location>
        <begin position="487"/>
        <end position="567"/>
    </location>
</feature>
<dbReference type="AlphaFoldDB" id="A0AAE8SZF5"/>
<evidence type="ECO:0000313" key="14">
    <source>
        <dbReference type="Proteomes" id="UP001187682"/>
    </source>
</evidence>
<organism evidence="13 14">
    <name type="scientific">Cephalotrichum gorgonifer</name>
    <dbReference type="NCBI Taxonomy" id="2041049"/>
    <lineage>
        <taxon>Eukaryota</taxon>
        <taxon>Fungi</taxon>
        <taxon>Dikarya</taxon>
        <taxon>Ascomycota</taxon>
        <taxon>Pezizomycotina</taxon>
        <taxon>Sordariomycetes</taxon>
        <taxon>Hypocreomycetidae</taxon>
        <taxon>Microascales</taxon>
        <taxon>Microascaceae</taxon>
        <taxon>Cephalotrichum</taxon>
    </lineage>
</organism>
<feature type="binding site" evidence="10">
    <location>
        <position position="71"/>
    </location>
    <ligand>
        <name>ATP</name>
        <dbReference type="ChEBI" id="CHEBI:30616"/>
    </ligand>
</feature>
<comment type="caution">
    <text evidence="13">The sequence shown here is derived from an EMBL/GenBank/DDBJ whole genome shotgun (WGS) entry which is preliminary data.</text>
</comment>
<dbReference type="PROSITE" id="PS00108">
    <property type="entry name" value="PROTEIN_KINASE_ST"/>
    <property type="match status" value="1"/>
</dbReference>
<dbReference type="EMBL" id="ONZQ02000014">
    <property type="protein sequence ID" value="SPO06032.1"/>
    <property type="molecule type" value="Genomic_DNA"/>
</dbReference>
<evidence type="ECO:0000256" key="9">
    <source>
        <dbReference type="ARBA" id="ARBA00048679"/>
    </source>
</evidence>
<dbReference type="GO" id="GO:0005524">
    <property type="term" value="F:ATP binding"/>
    <property type="evidence" value="ECO:0007669"/>
    <property type="project" value="UniProtKB-UniRule"/>
</dbReference>
<evidence type="ECO:0000256" key="7">
    <source>
        <dbReference type="ARBA" id="ARBA00022840"/>
    </source>
</evidence>
<keyword evidence="6 13" id="KW-0418">Kinase</keyword>
<accession>A0AAE8SZF5</accession>
<dbReference type="SMART" id="SM00220">
    <property type="entry name" value="S_TKc"/>
    <property type="match status" value="1"/>
</dbReference>
<evidence type="ECO:0000256" key="10">
    <source>
        <dbReference type="PROSITE-ProRule" id="PRU10141"/>
    </source>
</evidence>
<evidence type="ECO:0000256" key="11">
    <source>
        <dbReference type="SAM" id="MobiDB-lite"/>
    </source>
</evidence>
<feature type="compositionally biased region" description="Basic and acidic residues" evidence="11">
    <location>
        <begin position="497"/>
        <end position="515"/>
    </location>
</feature>
<evidence type="ECO:0000256" key="2">
    <source>
        <dbReference type="ARBA" id="ARBA00012513"/>
    </source>
</evidence>
<feature type="region of interest" description="Disordered" evidence="11">
    <location>
        <begin position="388"/>
        <end position="413"/>
    </location>
</feature>
<feature type="compositionally biased region" description="Polar residues" evidence="11">
    <location>
        <begin position="638"/>
        <end position="661"/>
    </location>
</feature>
<evidence type="ECO:0000256" key="5">
    <source>
        <dbReference type="ARBA" id="ARBA00022741"/>
    </source>
</evidence>
<dbReference type="InterPro" id="IPR017441">
    <property type="entry name" value="Protein_kinase_ATP_BS"/>
</dbReference>
<reference evidence="13" key="1">
    <citation type="submission" date="2018-03" db="EMBL/GenBank/DDBJ databases">
        <authorList>
            <person name="Guldener U."/>
        </authorList>
    </citation>
    <scope>NUCLEOTIDE SEQUENCE</scope>
</reference>
<dbReference type="PROSITE" id="PS50011">
    <property type="entry name" value="PROTEIN_KINASE_DOM"/>
    <property type="match status" value="1"/>
</dbReference>
<dbReference type="SUPFAM" id="SSF56112">
    <property type="entry name" value="Protein kinase-like (PK-like)"/>
    <property type="match status" value="1"/>
</dbReference>
<comment type="similarity">
    <text evidence="1">Belongs to the protein kinase superfamily. STE Ser/Thr protein kinase family. STE20 subfamily.</text>
</comment>
<keyword evidence="7 10" id="KW-0067">ATP-binding</keyword>
<feature type="compositionally biased region" description="Basic and acidic residues" evidence="11">
    <location>
        <begin position="528"/>
        <end position="548"/>
    </location>
</feature>
<evidence type="ECO:0000256" key="3">
    <source>
        <dbReference type="ARBA" id="ARBA00022527"/>
    </source>
</evidence>
<keyword evidence="4" id="KW-0808">Transferase</keyword>
<dbReference type="InterPro" id="IPR008271">
    <property type="entry name" value="Ser/Thr_kinase_AS"/>
</dbReference>